<evidence type="ECO:0000313" key="1">
    <source>
        <dbReference type="EMBL" id="MFD0899307.1"/>
    </source>
</evidence>
<dbReference type="InterPro" id="IPR017853">
    <property type="entry name" value="GH"/>
</dbReference>
<evidence type="ECO:0000313" key="2">
    <source>
        <dbReference type="Proteomes" id="UP001596972"/>
    </source>
</evidence>
<dbReference type="EC" id="3.2.1.23" evidence="1"/>
<dbReference type="Gene3D" id="3.20.20.80">
    <property type="entry name" value="Glycosidases"/>
    <property type="match status" value="1"/>
</dbReference>
<name>A0ABW3EGJ5_9ACTN</name>
<accession>A0ABW3EGJ5</accession>
<dbReference type="InterPro" id="IPR028212">
    <property type="entry name" value="GHL6"/>
</dbReference>
<dbReference type="InterPro" id="IPR029062">
    <property type="entry name" value="Class_I_gatase-like"/>
</dbReference>
<organism evidence="1 2">
    <name type="scientific">Actinomadura sediminis</name>
    <dbReference type="NCBI Taxonomy" id="1038904"/>
    <lineage>
        <taxon>Bacteria</taxon>
        <taxon>Bacillati</taxon>
        <taxon>Actinomycetota</taxon>
        <taxon>Actinomycetes</taxon>
        <taxon>Streptosporangiales</taxon>
        <taxon>Thermomonosporaceae</taxon>
        <taxon>Actinomadura</taxon>
    </lineage>
</organism>
<dbReference type="RefSeq" id="WP_378296137.1">
    <property type="nucleotide sequence ID" value="NZ_JBHTJA010000002.1"/>
</dbReference>
<comment type="caution">
    <text evidence="1">The sequence shown here is derived from an EMBL/GenBank/DDBJ whole genome shotgun (WGS) entry which is preliminary data.</text>
</comment>
<dbReference type="CDD" id="cd03143">
    <property type="entry name" value="A4_beta-galactosidase_middle_domain"/>
    <property type="match status" value="1"/>
</dbReference>
<keyword evidence="1" id="KW-0326">Glycosidase</keyword>
<proteinExistence type="predicted"/>
<keyword evidence="2" id="KW-1185">Reference proteome</keyword>
<dbReference type="EMBL" id="JBHTJA010000002">
    <property type="protein sequence ID" value="MFD0899307.1"/>
    <property type="molecule type" value="Genomic_DNA"/>
</dbReference>
<dbReference type="SUPFAM" id="SSF52317">
    <property type="entry name" value="Class I glutamine amidotransferase-like"/>
    <property type="match status" value="1"/>
</dbReference>
<dbReference type="SUPFAM" id="SSF51445">
    <property type="entry name" value="(Trans)glycosidases"/>
    <property type="match status" value="1"/>
</dbReference>
<keyword evidence="1" id="KW-0378">Hydrolase</keyword>
<dbReference type="Proteomes" id="UP001596972">
    <property type="component" value="Unassembled WGS sequence"/>
</dbReference>
<dbReference type="Gene3D" id="3.40.50.880">
    <property type="match status" value="1"/>
</dbReference>
<dbReference type="Pfam" id="PF14871">
    <property type="entry name" value="GHL6"/>
    <property type="match status" value="1"/>
</dbReference>
<gene>
    <name evidence="1" type="ORF">ACFQ11_02795</name>
</gene>
<sequence>MPSRWQRPFTVFQTNLQEVDAVMDVEAALDVIEDHGADTWLVNAGGIVAFYPTDLPFQARNPFLADRPSGDLLGDAVTAAERRGVQVIARLDLSKVSAAVAAEHPEWLFGSAAGEPQIYNALYSTCPSGDYYQNRALDILDEILDRYAVGGFFVNWFNFNERDYSEVVHGICHCASCAERFAEFSNGRALPTAHDTADLPLWLRYTAATLEDLGRKYTGHVASRDRDLALVLSKGAPVLYCEGNNAFRHMPGKELWPHATAETVSAHLSARPGAPLVLNAPAHVDSTYRMGAEQPEHLAQHLLQAIARGGNPSTYILGAPGRLPMTSVSLARDVTRFHRERHDLYATLRPAATIALVRPGVGRGGRAAGRAALEEFRGTYQALQEGHLPFDVVGLRDLAAMGTGGRLDRYRLIVLPDVGALGAEASGVVDAFVERGGNLLATGGSGITPEGGVELAASPAARRIGAPLTGEEVWSTYATLDEQPHAGENRFVGSVVPVYGSNARYVWKPGGDKSGSILAQAPWGPPELSYGHTVSGDPAVASIRYGSGVSSMITSTIGRAYREFAKTEIREHLLSVVEPLADVRVGAALPEQVELILGRDEEGYVVHLLNQTGLRRRSFGPHVPVADGRLMLHRATGNESVTSLTTRRRLGARMDGDVLVIDLPVIDLFEVICIRPATVPEEARGGGAS</sequence>
<reference evidence="2" key="1">
    <citation type="journal article" date="2019" name="Int. J. Syst. Evol. Microbiol.">
        <title>The Global Catalogue of Microorganisms (GCM) 10K type strain sequencing project: providing services to taxonomists for standard genome sequencing and annotation.</title>
        <authorList>
            <consortium name="The Broad Institute Genomics Platform"/>
            <consortium name="The Broad Institute Genome Sequencing Center for Infectious Disease"/>
            <person name="Wu L."/>
            <person name="Ma J."/>
        </authorList>
    </citation>
    <scope>NUCLEOTIDE SEQUENCE [LARGE SCALE GENOMIC DNA]</scope>
    <source>
        <strain evidence="2">JCM 31202</strain>
    </source>
</reference>
<protein>
    <submittedName>
        <fullName evidence="1">Beta-galactosidase</fullName>
        <ecNumber evidence="1">3.2.1.23</ecNumber>
    </submittedName>
</protein>
<dbReference type="GO" id="GO:0004565">
    <property type="term" value="F:beta-galactosidase activity"/>
    <property type="evidence" value="ECO:0007669"/>
    <property type="project" value="UniProtKB-EC"/>
</dbReference>